<organism evidence="1 2">
    <name type="scientific">Escallonia herrerae</name>
    <dbReference type="NCBI Taxonomy" id="1293975"/>
    <lineage>
        <taxon>Eukaryota</taxon>
        <taxon>Viridiplantae</taxon>
        <taxon>Streptophyta</taxon>
        <taxon>Embryophyta</taxon>
        <taxon>Tracheophyta</taxon>
        <taxon>Spermatophyta</taxon>
        <taxon>Magnoliopsida</taxon>
        <taxon>eudicotyledons</taxon>
        <taxon>Gunneridae</taxon>
        <taxon>Pentapetalae</taxon>
        <taxon>asterids</taxon>
        <taxon>campanulids</taxon>
        <taxon>Escalloniales</taxon>
        <taxon>Escalloniaceae</taxon>
        <taxon>Escallonia</taxon>
    </lineage>
</organism>
<keyword evidence="2" id="KW-1185">Reference proteome</keyword>
<gene>
    <name evidence="1" type="ORF">RJ639_026475</name>
</gene>
<dbReference type="Proteomes" id="UP001188597">
    <property type="component" value="Unassembled WGS sequence"/>
</dbReference>
<protein>
    <submittedName>
        <fullName evidence="1">Uncharacterized protein</fullName>
    </submittedName>
</protein>
<evidence type="ECO:0000313" key="1">
    <source>
        <dbReference type="EMBL" id="KAK2996674.1"/>
    </source>
</evidence>
<sequence length="138" mass="15139">MYEKEMCFPRLIVAAAAVVLIRTLVSGAALLPADEVEALNRSAIALGKTEWDFSVDPCSTTGRYSNWFITEEENAVTCNCTFNNNSVCHILPPGEPVNGFNPEGNWKHQYIGGDSPGVQSAVWAYSFGASYSFQHKEN</sequence>
<proteinExistence type="predicted"/>
<comment type="caution">
    <text evidence="1">The sequence shown here is derived from an EMBL/GenBank/DDBJ whole genome shotgun (WGS) entry which is preliminary data.</text>
</comment>
<reference evidence="1" key="1">
    <citation type="submission" date="2022-12" db="EMBL/GenBank/DDBJ databases">
        <title>Draft genome assemblies for two species of Escallonia (Escalloniales).</title>
        <authorList>
            <person name="Chanderbali A."/>
            <person name="Dervinis C."/>
            <person name="Anghel I."/>
            <person name="Soltis D."/>
            <person name="Soltis P."/>
            <person name="Zapata F."/>
        </authorList>
    </citation>
    <scope>NUCLEOTIDE SEQUENCE</scope>
    <source>
        <strain evidence="1">UCBG64.0493</strain>
        <tissue evidence="1">Leaf</tissue>
    </source>
</reference>
<evidence type="ECO:0000313" key="2">
    <source>
        <dbReference type="Proteomes" id="UP001188597"/>
    </source>
</evidence>
<feature type="non-terminal residue" evidence="1">
    <location>
        <position position="1"/>
    </location>
</feature>
<name>A0AA88UT94_9ASTE</name>
<dbReference type="AlphaFoldDB" id="A0AA88UT94"/>
<dbReference type="EMBL" id="JAVXUP010004805">
    <property type="protein sequence ID" value="KAK2996674.1"/>
    <property type="molecule type" value="Genomic_DNA"/>
</dbReference>
<accession>A0AA88UT94</accession>